<accession>A0A6H5G4X9</accession>
<dbReference type="EMBL" id="CADCXU010005670">
    <property type="protein sequence ID" value="CAA9997285.1"/>
    <property type="molecule type" value="Genomic_DNA"/>
</dbReference>
<keyword evidence="2" id="KW-0472">Membrane</keyword>
<feature type="region of interest" description="Disordered" evidence="1">
    <location>
        <begin position="1"/>
        <end position="48"/>
    </location>
</feature>
<feature type="transmembrane region" description="Helical" evidence="2">
    <location>
        <begin position="209"/>
        <end position="233"/>
    </location>
</feature>
<name>A0A6H5G4X9_9HEMI</name>
<keyword evidence="2" id="KW-1133">Transmembrane helix</keyword>
<evidence type="ECO:0000256" key="1">
    <source>
        <dbReference type="SAM" id="MobiDB-lite"/>
    </source>
</evidence>
<dbReference type="Proteomes" id="UP000479000">
    <property type="component" value="Unassembled WGS sequence"/>
</dbReference>
<reference evidence="3 4" key="1">
    <citation type="submission" date="2020-02" db="EMBL/GenBank/DDBJ databases">
        <authorList>
            <person name="Ferguson B K."/>
        </authorList>
    </citation>
    <scope>NUCLEOTIDE SEQUENCE [LARGE SCALE GENOMIC DNA]</scope>
</reference>
<evidence type="ECO:0000256" key="2">
    <source>
        <dbReference type="SAM" id="Phobius"/>
    </source>
</evidence>
<sequence>METSQGRTLRCRRSREPFVFGEQRPVQDRRADPRARESPNGAAPAGQPGHLEIAQVVAHVRFEAGAAGFDVQRIPWAVAGRRLCECGGQMPAGRLSDGWKQRRRFSGEAIAGQYFVGNFVFFSVQAKKNNIKVWRPPWPTSRGKRSSMSSRRPPRLGCDAWMGWLWLICYFIFTIVYWVAGGYSRPSPVEVEPKNRAIYSVCTNYDEKMQSVLCLVALASILTTCHVALCLVYSIGRACRPKNQAVPARRYPSVDRRRSP</sequence>
<gene>
    <name evidence="3" type="ORF">NTEN_LOCUS3599</name>
</gene>
<evidence type="ECO:0000313" key="3">
    <source>
        <dbReference type="EMBL" id="CAA9997285.1"/>
    </source>
</evidence>
<keyword evidence="2" id="KW-0812">Transmembrane</keyword>
<feature type="transmembrane region" description="Helical" evidence="2">
    <location>
        <begin position="161"/>
        <end position="180"/>
    </location>
</feature>
<evidence type="ECO:0000313" key="4">
    <source>
        <dbReference type="Proteomes" id="UP000479000"/>
    </source>
</evidence>
<proteinExistence type="predicted"/>
<feature type="compositionally biased region" description="Basic and acidic residues" evidence="1">
    <location>
        <begin position="25"/>
        <end position="37"/>
    </location>
</feature>
<dbReference type="AlphaFoldDB" id="A0A6H5G4X9"/>
<organism evidence="3 4">
    <name type="scientific">Nesidiocoris tenuis</name>
    <dbReference type="NCBI Taxonomy" id="355587"/>
    <lineage>
        <taxon>Eukaryota</taxon>
        <taxon>Metazoa</taxon>
        <taxon>Ecdysozoa</taxon>
        <taxon>Arthropoda</taxon>
        <taxon>Hexapoda</taxon>
        <taxon>Insecta</taxon>
        <taxon>Pterygota</taxon>
        <taxon>Neoptera</taxon>
        <taxon>Paraneoptera</taxon>
        <taxon>Hemiptera</taxon>
        <taxon>Heteroptera</taxon>
        <taxon>Panheteroptera</taxon>
        <taxon>Cimicomorpha</taxon>
        <taxon>Miridae</taxon>
        <taxon>Dicyphina</taxon>
        <taxon>Nesidiocoris</taxon>
    </lineage>
</organism>
<keyword evidence="4" id="KW-1185">Reference proteome</keyword>
<protein>
    <submittedName>
        <fullName evidence="3">Uncharacterized protein</fullName>
    </submittedName>
</protein>